<dbReference type="Pfam" id="PF00933">
    <property type="entry name" value="Glyco_hydro_3"/>
    <property type="match status" value="1"/>
</dbReference>
<dbReference type="EC" id="3.2.1.52" evidence="3"/>
<evidence type="ECO:0000256" key="4">
    <source>
        <dbReference type="ARBA" id="ARBA00022801"/>
    </source>
</evidence>
<proteinExistence type="inferred from homology"/>
<sequence>MSKYIRDLNRILSVTLLALLFPYLVLAAPTTLTQIIDKKIAAMTVEEKVGQLFIVGFPQKTVTPDLEKFIAANKPGSFLLFKRNILSIEQIRNLNTQLYRTSFKYSKLPPLISIDQEGGSVSRLPIYPAPPNALAIGQTQSPLLAEEMGYQTGLFLREVGFNMNLAPVLDVTDPLSGSFIGVRSFGSDPDVVSELGVAYSKGLLKARVIPTAKHFPGTGNLKADPHLSVVQNNSSLEALKQTDLKPFEAYAKLGDKVALMLSHLIYPALDKSREPASFSKPIAQDLLREEMKYKGLVITDDLQMQGSKQLLRPEVAALKALQSGADIVMLTWSFADQGKAFEFVRKAVRSGDFKEDLLNEKLHRILTVKAFANLYRKNPALPSLTQGLTLTSKDYSEVEANILDQNLRTNLIPRALPGKKEPQKRKVASVNKVCVLAPSSAFISSFKKSAGRPVSSKYLTGDFNKDLATDWMTTMKCPLSVIAITGPKTAALVKSLTAQEKKSVIVVNLGAPKLLTKEKGYLRVLQLYFNHKDSGQKVAQHLDDILASSAASYVLR</sequence>
<evidence type="ECO:0000313" key="8">
    <source>
        <dbReference type="Proteomes" id="UP000075391"/>
    </source>
</evidence>
<reference evidence="7 8" key="1">
    <citation type="submission" date="2016-03" db="EMBL/GenBank/DDBJ databases">
        <authorList>
            <person name="Ploux O."/>
        </authorList>
    </citation>
    <scope>NUCLEOTIDE SEQUENCE [LARGE SCALE GENOMIC DNA]</scope>
    <source>
        <strain evidence="7 8">BER2</strain>
    </source>
</reference>
<protein>
    <recommendedName>
        <fullName evidence="3">beta-N-acetylhexosaminidase</fullName>
        <ecNumber evidence="3">3.2.1.52</ecNumber>
    </recommendedName>
</protein>
<dbReference type="EMBL" id="LUKF01000001">
    <property type="protein sequence ID" value="KYG70931.1"/>
    <property type="molecule type" value="Genomic_DNA"/>
</dbReference>
<evidence type="ECO:0000256" key="3">
    <source>
        <dbReference type="ARBA" id="ARBA00012663"/>
    </source>
</evidence>
<dbReference type="Gene3D" id="3.20.20.300">
    <property type="entry name" value="Glycoside hydrolase, family 3, N-terminal domain"/>
    <property type="match status" value="1"/>
</dbReference>
<dbReference type="SUPFAM" id="SSF51445">
    <property type="entry name" value="(Trans)glycosidases"/>
    <property type="match status" value="1"/>
</dbReference>
<dbReference type="InterPro" id="IPR050226">
    <property type="entry name" value="NagZ_Beta-hexosaminidase"/>
</dbReference>
<dbReference type="InterPro" id="IPR017853">
    <property type="entry name" value="GH"/>
</dbReference>
<dbReference type="InterPro" id="IPR001764">
    <property type="entry name" value="Glyco_hydro_3_N"/>
</dbReference>
<evidence type="ECO:0000256" key="2">
    <source>
        <dbReference type="ARBA" id="ARBA00005336"/>
    </source>
</evidence>
<keyword evidence="4" id="KW-0378">Hydrolase</keyword>
<evidence type="ECO:0000256" key="5">
    <source>
        <dbReference type="ARBA" id="ARBA00023295"/>
    </source>
</evidence>
<evidence type="ECO:0000313" key="7">
    <source>
        <dbReference type="EMBL" id="KYG70931.1"/>
    </source>
</evidence>
<evidence type="ECO:0000256" key="1">
    <source>
        <dbReference type="ARBA" id="ARBA00001231"/>
    </source>
</evidence>
<comment type="caution">
    <text evidence="7">The sequence shown here is derived from an EMBL/GenBank/DDBJ whole genome shotgun (WGS) entry which is preliminary data.</text>
</comment>
<gene>
    <name evidence="7" type="ORF">AZI85_02670</name>
</gene>
<accession>A0A150WWT9</accession>
<comment type="similarity">
    <text evidence="2">Belongs to the glycosyl hydrolase 3 family.</text>
</comment>
<dbReference type="GO" id="GO:0004563">
    <property type="term" value="F:beta-N-acetylhexosaminidase activity"/>
    <property type="evidence" value="ECO:0007669"/>
    <property type="project" value="UniProtKB-EC"/>
</dbReference>
<dbReference type="OrthoDB" id="5288921at2"/>
<comment type="catalytic activity">
    <reaction evidence="1">
        <text>Hydrolysis of terminal non-reducing N-acetyl-D-hexosamine residues in N-acetyl-beta-D-hexosaminides.</text>
        <dbReference type="EC" id="3.2.1.52"/>
    </reaction>
</comment>
<organism evidence="7 8">
    <name type="scientific">Bdellovibrio bacteriovorus</name>
    <dbReference type="NCBI Taxonomy" id="959"/>
    <lineage>
        <taxon>Bacteria</taxon>
        <taxon>Pseudomonadati</taxon>
        <taxon>Bdellovibrionota</taxon>
        <taxon>Bdellovibrionia</taxon>
        <taxon>Bdellovibrionales</taxon>
        <taxon>Pseudobdellovibrionaceae</taxon>
        <taxon>Bdellovibrio</taxon>
    </lineage>
</organism>
<dbReference type="PANTHER" id="PTHR30480:SF13">
    <property type="entry name" value="BETA-HEXOSAMINIDASE"/>
    <property type="match status" value="1"/>
</dbReference>
<dbReference type="PANTHER" id="PTHR30480">
    <property type="entry name" value="BETA-HEXOSAMINIDASE-RELATED"/>
    <property type="match status" value="1"/>
</dbReference>
<dbReference type="Proteomes" id="UP000075391">
    <property type="component" value="Unassembled WGS sequence"/>
</dbReference>
<name>A0A150WWT9_BDEBC</name>
<feature type="domain" description="Glycoside hydrolase family 3 N-terminal" evidence="6">
    <location>
        <begin position="44"/>
        <end position="368"/>
    </location>
</feature>
<dbReference type="InterPro" id="IPR036962">
    <property type="entry name" value="Glyco_hydro_3_N_sf"/>
</dbReference>
<dbReference type="GO" id="GO:0005975">
    <property type="term" value="P:carbohydrate metabolic process"/>
    <property type="evidence" value="ECO:0007669"/>
    <property type="project" value="InterPro"/>
</dbReference>
<dbReference type="AlphaFoldDB" id="A0A150WWT9"/>
<evidence type="ECO:0000259" key="6">
    <source>
        <dbReference type="Pfam" id="PF00933"/>
    </source>
</evidence>
<keyword evidence="5" id="KW-0326">Glycosidase</keyword>
<dbReference type="GO" id="GO:0009254">
    <property type="term" value="P:peptidoglycan turnover"/>
    <property type="evidence" value="ECO:0007669"/>
    <property type="project" value="TreeGrafter"/>
</dbReference>